<feature type="domain" description="NADP-dependent oxidoreductase" evidence="4">
    <location>
        <begin position="7"/>
        <end position="77"/>
    </location>
</feature>
<dbReference type="AlphaFoldDB" id="A0AAJ0LUF9"/>
<organism evidence="5 6">
    <name type="scientific">Extremus antarcticus</name>
    <dbReference type="NCBI Taxonomy" id="702011"/>
    <lineage>
        <taxon>Eukaryota</taxon>
        <taxon>Fungi</taxon>
        <taxon>Dikarya</taxon>
        <taxon>Ascomycota</taxon>
        <taxon>Pezizomycotina</taxon>
        <taxon>Dothideomycetes</taxon>
        <taxon>Dothideomycetidae</taxon>
        <taxon>Mycosphaerellales</taxon>
        <taxon>Extremaceae</taxon>
        <taxon>Extremus</taxon>
    </lineage>
</organism>
<dbReference type="GO" id="GO:0016491">
    <property type="term" value="F:oxidoreductase activity"/>
    <property type="evidence" value="ECO:0007669"/>
    <property type="project" value="UniProtKB-KW"/>
</dbReference>
<gene>
    <name evidence="5" type="ORF">LTR09_003076</name>
</gene>
<dbReference type="InterPro" id="IPR023210">
    <property type="entry name" value="NADP_OxRdtase_dom"/>
</dbReference>
<comment type="caution">
    <text evidence="5">The sequence shown here is derived from an EMBL/GenBank/DDBJ whole genome shotgun (WGS) entry which is preliminary data.</text>
</comment>
<evidence type="ECO:0000313" key="6">
    <source>
        <dbReference type="Proteomes" id="UP001271007"/>
    </source>
</evidence>
<name>A0AAJ0LUF9_9PEZI</name>
<protein>
    <recommendedName>
        <fullName evidence="4">NADP-dependent oxidoreductase domain-containing protein</fullName>
    </recommendedName>
</protein>
<dbReference type="InterPro" id="IPR036812">
    <property type="entry name" value="NAD(P)_OxRdtase_dom_sf"/>
</dbReference>
<keyword evidence="6" id="KW-1185">Reference proteome</keyword>
<keyword evidence="2" id="KW-0560">Oxidoreductase</keyword>
<evidence type="ECO:0000313" key="5">
    <source>
        <dbReference type="EMBL" id="KAK3055842.1"/>
    </source>
</evidence>
<comment type="similarity">
    <text evidence="3">Belongs to the aldo/keto reductase family. Aldo/keto reductase 2 subfamily.</text>
</comment>
<dbReference type="PANTHER" id="PTHR43364">
    <property type="entry name" value="NADH-SPECIFIC METHYLGLYOXAL REDUCTASE-RELATED"/>
    <property type="match status" value="1"/>
</dbReference>
<dbReference type="PANTHER" id="PTHR43364:SF7">
    <property type="entry name" value="NADP-DEPENDENT OXIDOREDUCTASE DOMAIN-CONTAINING PROTEIN-RELATED"/>
    <property type="match status" value="1"/>
</dbReference>
<evidence type="ECO:0000256" key="3">
    <source>
        <dbReference type="ARBA" id="ARBA00038157"/>
    </source>
</evidence>
<reference evidence="5" key="1">
    <citation type="submission" date="2023-04" db="EMBL/GenBank/DDBJ databases">
        <title>Black Yeasts Isolated from many extreme environments.</title>
        <authorList>
            <person name="Coleine C."/>
            <person name="Stajich J.E."/>
            <person name="Selbmann L."/>
        </authorList>
    </citation>
    <scope>NUCLEOTIDE SEQUENCE</scope>
    <source>
        <strain evidence="5">CCFEE 5312</strain>
    </source>
</reference>
<dbReference type="Pfam" id="PF00248">
    <property type="entry name" value="Aldo_ket_red"/>
    <property type="match status" value="1"/>
</dbReference>
<keyword evidence="1" id="KW-0521">NADP</keyword>
<evidence type="ECO:0000256" key="2">
    <source>
        <dbReference type="ARBA" id="ARBA00023002"/>
    </source>
</evidence>
<proteinExistence type="inferred from homology"/>
<sequence>MGEQPQKYAKIAGVLEGIAKKKGGETLITSIALAYVMHKAPYVFPIVGGRKVSHLKGNIDALSVKLTDEEINEIDRAEPFDIGFPQNFIFGYGGKKYKTDMTAKDIQLVAANSRIETVPKVKPIEPGQGPAFYKD</sequence>
<dbReference type="Gene3D" id="3.20.20.100">
    <property type="entry name" value="NADP-dependent oxidoreductase domain"/>
    <property type="match status" value="1"/>
</dbReference>
<dbReference type="InterPro" id="IPR050523">
    <property type="entry name" value="AKR_Detox_Biosynth"/>
</dbReference>
<dbReference type="EMBL" id="JAWDJX010000007">
    <property type="protein sequence ID" value="KAK3055842.1"/>
    <property type="molecule type" value="Genomic_DNA"/>
</dbReference>
<evidence type="ECO:0000259" key="4">
    <source>
        <dbReference type="Pfam" id="PF00248"/>
    </source>
</evidence>
<accession>A0AAJ0LUF9</accession>
<evidence type="ECO:0000256" key="1">
    <source>
        <dbReference type="ARBA" id="ARBA00022857"/>
    </source>
</evidence>
<dbReference type="SUPFAM" id="SSF51430">
    <property type="entry name" value="NAD(P)-linked oxidoreductase"/>
    <property type="match status" value="1"/>
</dbReference>
<dbReference type="Proteomes" id="UP001271007">
    <property type="component" value="Unassembled WGS sequence"/>
</dbReference>